<dbReference type="EMBL" id="AP025226">
    <property type="protein sequence ID" value="BDB99404.1"/>
    <property type="molecule type" value="Genomic_DNA"/>
</dbReference>
<evidence type="ECO:0000313" key="1">
    <source>
        <dbReference type="EMBL" id="BDB99404.1"/>
    </source>
</evidence>
<dbReference type="RefSeq" id="WP_229569720.1">
    <property type="nucleotide sequence ID" value="NZ_AP025226.1"/>
</dbReference>
<evidence type="ECO:0000313" key="2">
    <source>
        <dbReference type="Proteomes" id="UP001319921"/>
    </source>
</evidence>
<reference evidence="1 2" key="1">
    <citation type="journal article" date="2022" name="Microbiol. Resour. Announc.">
        <title>Complete Genome Sequence of the Hyperthermophilic and Acidophilic Archaeon Saccharolobus caldissimus Strain HS-3T.</title>
        <authorList>
            <person name="Sakai H.D."/>
            <person name="Kurosawa N."/>
        </authorList>
    </citation>
    <scope>NUCLEOTIDE SEQUENCE [LARGE SCALE GENOMIC DNA]</scope>
    <source>
        <strain evidence="1 2">JCM32116</strain>
    </source>
</reference>
<accession>A0AAQ4CUC3</accession>
<keyword evidence="2" id="KW-1185">Reference proteome</keyword>
<dbReference type="AlphaFoldDB" id="A0AAQ4CUC3"/>
<organism evidence="1 2">
    <name type="scientific">Saccharolobus caldissimus</name>
    <dbReference type="NCBI Taxonomy" id="1702097"/>
    <lineage>
        <taxon>Archaea</taxon>
        <taxon>Thermoproteota</taxon>
        <taxon>Thermoprotei</taxon>
        <taxon>Sulfolobales</taxon>
        <taxon>Sulfolobaceae</taxon>
        <taxon>Saccharolobus</taxon>
    </lineage>
</organism>
<gene>
    <name evidence="1" type="ORF">SACC_24210</name>
</gene>
<name>A0AAQ4CUC3_9CREN</name>
<dbReference type="GeneID" id="68867143"/>
<protein>
    <submittedName>
        <fullName evidence="1">Uncharacterized protein</fullName>
    </submittedName>
</protein>
<dbReference type="Proteomes" id="UP001319921">
    <property type="component" value="Chromosome"/>
</dbReference>
<sequence>MPIIVRKTHEKDGKKIYIRIGESPPAVKEGKIKEGAFFIIVGDDEGEKKIRLTDQEALDIAYRIITIYQMHIRIYRKLDKMVYQEYKHRMENIKKEEEKELENDIIKFLIRSGGEATIEEIRDLLGVKHADYLHVMERNGLVILKGNKVSINMGGKVDEKTI</sequence>
<proteinExistence type="predicted"/>
<dbReference type="KEGG" id="scas:SACC_24210"/>